<dbReference type="OrthoDB" id="6422490at2759"/>
<dbReference type="EnsemblMetazoa" id="tetur03g00300.1">
    <property type="protein sequence ID" value="tetur03g00300.1"/>
    <property type="gene ID" value="tetur03g00300"/>
</dbReference>
<evidence type="ECO:0000313" key="4">
    <source>
        <dbReference type="Proteomes" id="UP000015104"/>
    </source>
</evidence>
<dbReference type="PROSITE" id="PS00061">
    <property type="entry name" value="ADH_SHORT"/>
    <property type="match status" value="1"/>
</dbReference>
<dbReference type="EMBL" id="CAEY01001106">
    <property type="status" value="NOT_ANNOTATED_CDS"/>
    <property type="molecule type" value="Genomic_DNA"/>
</dbReference>
<evidence type="ECO:0000256" key="2">
    <source>
        <dbReference type="SAM" id="Phobius"/>
    </source>
</evidence>
<dbReference type="GO" id="GO:0008202">
    <property type="term" value="P:steroid metabolic process"/>
    <property type="evidence" value="ECO:0007669"/>
    <property type="project" value="TreeGrafter"/>
</dbReference>
<evidence type="ECO:0000256" key="1">
    <source>
        <dbReference type="ARBA" id="ARBA00023002"/>
    </source>
</evidence>
<dbReference type="GO" id="GO:0016491">
    <property type="term" value="F:oxidoreductase activity"/>
    <property type="evidence" value="ECO:0007669"/>
    <property type="project" value="UniProtKB-KW"/>
</dbReference>
<dbReference type="SUPFAM" id="SSF51735">
    <property type="entry name" value="NAD(P)-binding Rossmann-fold domains"/>
    <property type="match status" value="1"/>
</dbReference>
<dbReference type="KEGG" id="tut:107359190"/>
<dbReference type="AlphaFoldDB" id="T1JYG6"/>
<sequence length="367" mass="41712">MSQQKASFRQIIICLVIFFGFHWFARNGYDTFAHTIAHLGFFFLALYLSWHLSKFISLTEVKTEPNDKAVLITGCDTGFGNIFAKQLSNLGYQVFAGVLFPDREAAQSLEKYGPNLHIIKMDVTNNNDIQAAKDFVINNLKPNRKLWAIVNNAGIGGFSAIEWGSDSLKENFHDLFDVNTFGVVRVTRSFLPLLRQTKNSRVVIVGSLAGQVTFPGLTPYSMSKHAVRAFGDGLRREISYYGINVSIIEPNMYATRITDNEFISNVSRDAWSKSPAHLRAELGEQEYQRFMHCQTYLNCLKRTNIQEVIDALLSSVTTENPRVYYKVGGYTDKVWLHLFSLLPIEIQDIYCDKVYLNSIIKLVQNQS</sequence>
<dbReference type="PANTHER" id="PTHR43313">
    <property type="entry name" value="SHORT-CHAIN DEHYDROGENASE/REDUCTASE FAMILY 9C"/>
    <property type="match status" value="1"/>
</dbReference>
<organism evidence="3 4">
    <name type="scientific">Tetranychus urticae</name>
    <name type="common">Two-spotted spider mite</name>
    <dbReference type="NCBI Taxonomy" id="32264"/>
    <lineage>
        <taxon>Eukaryota</taxon>
        <taxon>Metazoa</taxon>
        <taxon>Ecdysozoa</taxon>
        <taxon>Arthropoda</taxon>
        <taxon>Chelicerata</taxon>
        <taxon>Arachnida</taxon>
        <taxon>Acari</taxon>
        <taxon>Acariformes</taxon>
        <taxon>Trombidiformes</taxon>
        <taxon>Prostigmata</taxon>
        <taxon>Eleutherengona</taxon>
        <taxon>Raphignathae</taxon>
        <taxon>Tetranychoidea</taxon>
        <taxon>Tetranychidae</taxon>
        <taxon>Tetranychus</taxon>
    </lineage>
</organism>
<protein>
    <submittedName>
        <fullName evidence="3">Uncharacterized protein</fullName>
    </submittedName>
</protein>
<name>T1JYG6_TETUR</name>
<dbReference type="HOGENOM" id="CLU_010194_2_0_1"/>
<dbReference type="InterPro" id="IPR036291">
    <property type="entry name" value="NAD(P)-bd_dom_sf"/>
</dbReference>
<dbReference type="Pfam" id="PF00106">
    <property type="entry name" value="adh_short"/>
    <property type="match status" value="1"/>
</dbReference>
<dbReference type="PANTHER" id="PTHR43313:SF36">
    <property type="entry name" value="D-BETA-HYDROXYBUTYRATE DEHYDROGENASE, MITOCHONDRIAL"/>
    <property type="match status" value="1"/>
</dbReference>
<dbReference type="OMA" id="NPRTEEH"/>
<dbReference type="eggNOG" id="KOG1610">
    <property type="taxonomic scope" value="Eukaryota"/>
</dbReference>
<keyword evidence="1" id="KW-0560">Oxidoreductase</keyword>
<keyword evidence="2" id="KW-0472">Membrane</keyword>
<feature type="transmembrane region" description="Helical" evidence="2">
    <location>
        <begin position="31"/>
        <end position="50"/>
    </location>
</feature>
<dbReference type="Proteomes" id="UP000015104">
    <property type="component" value="Unassembled WGS sequence"/>
</dbReference>
<gene>
    <name evidence="3" type="primary">107359190</name>
</gene>
<reference evidence="4" key="1">
    <citation type="submission" date="2011-08" db="EMBL/GenBank/DDBJ databases">
        <authorList>
            <person name="Rombauts S."/>
        </authorList>
    </citation>
    <scope>NUCLEOTIDE SEQUENCE</scope>
    <source>
        <strain evidence="4">London</strain>
    </source>
</reference>
<dbReference type="PRINTS" id="PR00081">
    <property type="entry name" value="GDHRDH"/>
</dbReference>
<dbReference type="InterPro" id="IPR020904">
    <property type="entry name" value="Sc_DH/Rdtase_CS"/>
</dbReference>
<proteinExistence type="predicted"/>
<accession>T1JYG6</accession>
<feature type="transmembrane region" description="Helical" evidence="2">
    <location>
        <begin position="7"/>
        <end position="25"/>
    </location>
</feature>
<dbReference type="Gene3D" id="3.40.50.720">
    <property type="entry name" value="NAD(P)-binding Rossmann-like Domain"/>
    <property type="match status" value="1"/>
</dbReference>
<evidence type="ECO:0000313" key="3">
    <source>
        <dbReference type="EnsemblMetazoa" id="tetur03g00300.1"/>
    </source>
</evidence>
<dbReference type="InterPro" id="IPR002347">
    <property type="entry name" value="SDR_fam"/>
</dbReference>
<keyword evidence="2" id="KW-0812">Transmembrane</keyword>
<reference evidence="3" key="2">
    <citation type="submission" date="2015-06" db="UniProtKB">
        <authorList>
            <consortium name="EnsemblMetazoa"/>
        </authorList>
    </citation>
    <scope>IDENTIFICATION</scope>
</reference>
<keyword evidence="4" id="KW-1185">Reference proteome</keyword>
<keyword evidence="2" id="KW-1133">Transmembrane helix</keyword>